<evidence type="ECO:0000256" key="1">
    <source>
        <dbReference type="ARBA" id="ARBA00010541"/>
    </source>
</evidence>
<reference evidence="2 3" key="1">
    <citation type="submission" date="2020-02" db="EMBL/GenBank/DDBJ databases">
        <authorList>
            <person name="Ma Q."/>
            <person name="Huang Y."/>
            <person name="Song X."/>
            <person name="Pei D."/>
        </authorList>
    </citation>
    <scope>NUCLEOTIDE SEQUENCE [LARGE SCALE GENOMIC DNA]</scope>
    <source>
        <strain evidence="2">Sxm20200214</strain>
        <tissue evidence="2">Leaf</tissue>
    </source>
</reference>
<dbReference type="EMBL" id="JAAMPC010000010">
    <property type="protein sequence ID" value="KAG2286182.1"/>
    <property type="molecule type" value="Genomic_DNA"/>
</dbReference>
<dbReference type="Proteomes" id="UP000886595">
    <property type="component" value="Unassembled WGS sequence"/>
</dbReference>
<comment type="caution">
    <text evidence="2">The sequence shown here is derived from an EMBL/GenBank/DDBJ whole genome shotgun (WGS) entry which is preliminary data.</text>
</comment>
<evidence type="ECO:0000313" key="2">
    <source>
        <dbReference type="EMBL" id="KAG2286182.1"/>
    </source>
</evidence>
<dbReference type="PANTHER" id="PTHR45980:SF10">
    <property type="entry name" value="PROTEASE DO-LIKE 3, MITOCHONDRIAL-RELATED"/>
    <property type="match status" value="1"/>
</dbReference>
<dbReference type="AlphaFoldDB" id="A0A8X7REC4"/>
<dbReference type="InterPro" id="IPR043504">
    <property type="entry name" value="Peptidase_S1_PA_chymotrypsin"/>
</dbReference>
<dbReference type="Gene3D" id="2.40.10.120">
    <property type="match status" value="1"/>
</dbReference>
<evidence type="ECO:0000313" key="3">
    <source>
        <dbReference type="Proteomes" id="UP000886595"/>
    </source>
</evidence>
<dbReference type="OrthoDB" id="4217619at2759"/>
<comment type="similarity">
    <text evidence="1">Belongs to the peptidase S1C family.</text>
</comment>
<proteinExistence type="inferred from homology"/>
<dbReference type="PRINTS" id="PR00834">
    <property type="entry name" value="PROTEASES2C"/>
</dbReference>
<accession>A0A8X7REC4</accession>
<dbReference type="InterPro" id="IPR009003">
    <property type="entry name" value="Peptidase_S1_PA"/>
</dbReference>
<dbReference type="InterPro" id="IPR001940">
    <property type="entry name" value="Peptidase_S1C"/>
</dbReference>
<name>A0A8X7REC4_BRACI</name>
<keyword evidence="3" id="KW-1185">Reference proteome</keyword>
<sequence>MYRSVCTMSRFYCNSSGLVPRFLVVCNNSAPKTATLRYVSSSNLRCFSSKTSTPAPSDTAKDKITSVVNKFSFSSIFQGFLISGKKIITNAHVVDNHTSVKVQKHGSATKYKAKVRMIGHECDLAILEVDNDEFWEGMNFLELETYPSCRKRCTLLAILVVIVLEYHTEYKISQEEIGRYKGRKFMRVSLHDYDAGGDSISVTKGVVSRVELKEYSHSSTELLTIQIDAAINSGNSGGPVFLGNKVAGVAFEGLFWSDGIG</sequence>
<dbReference type="Pfam" id="PF13365">
    <property type="entry name" value="Trypsin_2"/>
    <property type="match status" value="1"/>
</dbReference>
<dbReference type="Gene3D" id="2.40.10.10">
    <property type="entry name" value="Trypsin-like serine proteases"/>
    <property type="match status" value="1"/>
</dbReference>
<dbReference type="GO" id="GO:0006508">
    <property type="term" value="P:proteolysis"/>
    <property type="evidence" value="ECO:0007669"/>
    <property type="project" value="InterPro"/>
</dbReference>
<dbReference type="PANTHER" id="PTHR45980">
    <property type="match status" value="1"/>
</dbReference>
<organism evidence="2 3">
    <name type="scientific">Brassica carinata</name>
    <name type="common">Ethiopian mustard</name>
    <name type="synonym">Abyssinian cabbage</name>
    <dbReference type="NCBI Taxonomy" id="52824"/>
    <lineage>
        <taxon>Eukaryota</taxon>
        <taxon>Viridiplantae</taxon>
        <taxon>Streptophyta</taxon>
        <taxon>Embryophyta</taxon>
        <taxon>Tracheophyta</taxon>
        <taxon>Spermatophyta</taxon>
        <taxon>Magnoliopsida</taxon>
        <taxon>eudicotyledons</taxon>
        <taxon>Gunneridae</taxon>
        <taxon>Pentapetalae</taxon>
        <taxon>rosids</taxon>
        <taxon>malvids</taxon>
        <taxon>Brassicales</taxon>
        <taxon>Brassicaceae</taxon>
        <taxon>Brassiceae</taxon>
        <taxon>Brassica</taxon>
    </lineage>
</organism>
<dbReference type="SUPFAM" id="SSF50494">
    <property type="entry name" value="Trypsin-like serine proteases"/>
    <property type="match status" value="1"/>
</dbReference>
<gene>
    <name evidence="2" type="ORF">Bca52824_045786</name>
</gene>
<dbReference type="GO" id="GO:0004252">
    <property type="term" value="F:serine-type endopeptidase activity"/>
    <property type="evidence" value="ECO:0007669"/>
    <property type="project" value="InterPro"/>
</dbReference>
<protein>
    <submittedName>
        <fullName evidence="2">Uncharacterized protein</fullName>
    </submittedName>
</protein>